<sequence length="43" mass="4965">MVELRSIHTSDARGFVQSKLHWHLRHSSRTILDHCLVVKSAVI</sequence>
<dbReference type="AlphaFoldDB" id="A0A2M9BVJ5"/>
<comment type="caution">
    <text evidence="1">The sequence shown here is derived from an EMBL/GenBank/DDBJ whole genome shotgun (WGS) entry which is preliminary data.</text>
</comment>
<proteinExistence type="predicted"/>
<evidence type="ECO:0000313" key="1">
    <source>
        <dbReference type="EMBL" id="PJJ61987.1"/>
    </source>
</evidence>
<organism evidence="1 2">
    <name type="scientific">Compostimonas suwonensis</name>
    <dbReference type="NCBI Taxonomy" id="1048394"/>
    <lineage>
        <taxon>Bacteria</taxon>
        <taxon>Bacillati</taxon>
        <taxon>Actinomycetota</taxon>
        <taxon>Actinomycetes</taxon>
        <taxon>Micrococcales</taxon>
        <taxon>Microbacteriaceae</taxon>
        <taxon>Compostimonas</taxon>
    </lineage>
</organism>
<protein>
    <submittedName>
        <fullName evidence="1">Uncharacterized protein</fullName>
    </submittedName>
</protein>
<reference evidence="1 2" key="1">
    <citation type="submission" date="2017-11" db="EMBL/GenBank/DDBJ databases">
        <title>Genomic Encyclopedia of Archaeal and Bacterial Type Strains, Phase II (KMG-II): From Individual Species to Whole Genera.</title>
        <authorList>
            <person name="Goeker M."/>
        </authorList>
    </citation>
    <scope>NUCLEOTIDE SEQUENCE [LARGE SCALE GENOMIC DNA]</scope>
    <source>
        <strain evidence="1 2">DSM 25625</strain>
    </source>
</reference>
<gene>
    <name evidence="1" type="ORF">CLV54_1778</name>
</gene>
<name>A0A2M9BVJ5_9MICO</name>
<accession>A0A2M9BVJ5</accession>
<keyword evidence="2" id="KW-1185">Reference proteome</keyword>
<dbReference type="EMBL" id="PGFB01000003">
    <property type="protein sequence ID" value="PJJ61987.1"/>
    <property type="molecule type" value="Genomic_DNA"/>
</dbReference>
<dbReference type="Proteomes" id="UP000230161">
    <property type="component" value="Unassembled WGS sequence"/>
</dbReference>
<evidence type="ECO:0000313" key="2">
    <source>
        <dbReference type="Proteomes" id="UP000230161"/>
    </source>
</evidence>